<dbReference type="InterPro" id="IPR000073">
    <property type="entry name" value="AB_hydrolase_1"/>
</dbReference>
<proteinExistence type="predicted"/>
<accession>A0AAE0M0L6</accession>
<evidence type="ECO:0000313" key="3">
    <source>
        <dbReference type="Proteomes" id="UP001283341"/>
    </source>
</evidence>
<dbReference type="GO" id="GO:0016787">
    <property type="term" value="F:hydrolase activity"/>
    <property type="evidence" value="ECO:0007669"/>
    <property type="project" value="UniProtKB-KW"/>
</dbReference>
<dbReference type="Gene3D" id="3.40.50.1820">
    <property type="entry name" value="alpha/beta hydrolase"/>
    <property type="match status" value="1"/>
</dbReference>
<dbReference type="PANTHER" id="PTHR43194">
    <property type="entry name" value="HYDROLASE ALPHA/BETA FOLD FAMILY"/>
    <property type="match status" value="1"/>
</dbReference>
<dbReference type="InterPro" id="IPR029058">
    <property type="entry name" value="AB_hydrolase_fold"/>
</dbReference>
<organism evidence="2 3">
    <name type="scientific">Apodospora peruviana</name>
    <dbReference type="NCBI Taxonomy" id="516989"/>
    <lineage>
        <taxon>Eukaryota</taxon>
        <taxon>Fungi</taxon>
        <taxon>Dikarya</taxon>
        <taxon>Ascomycota</taxon>
        <taxon>Pezizomycotina</taxon>
        <taxon>Sordariomycetes</taxon>
        <taxon>Sordariomycetidae</taxon>
        <taxon>Sordariales</taxon>
        <taxon>Lasiosphaeriaceae</taxon>
        <taxon>Apodospora</taxon>
    </lineage>
</organism>
<reference evidence="2" key="1">
    <citation type="journal article" date="2023" name="Mol. Phylogenet. Evol.">
        <title>Genome-scale phylogeny and comparative genomics of the fungal order Sordariales.</title>
        <authorList>
            <person name="Hensen N."/>
            <person name="Bonometti L."/>
            <person name="Westerberg I."/>
            <person name="Brannstrom I.O."/>
            <person name="Guillou S."/>
            <person name="Cros-Aarteil S."/>
            <person name="Calhoun S."/>
            <person name="Haridas S."/>
            <person name="Kuo A."/>
            <person name="Mondo S."/>
            <person name="Pangilinan J."/>
            <person name="Riley R."/>
            <person name="LaButti K."/>
            <person name="Andreopoulos B."/>
            <person name="Lipzen A."/>
            <person name="Chen C."/>
            <person name="Yan M."/>
            <person name="Daum C."/>
            <person name="Ng V."/>
            <person name="Clum A."/>
            <person name="Steindorff A."/>
            <person name="Ohm R.A."/>
            <person name="Martin F."/>
            <person name="Silar P."/>
            <person name="Natvig D.O."/>
            <person name="Lalanne C."/>
            <person name="Gautier V."/>
            <person name="Ament-Velasquez S.L."/>
            <person name="Kruys A."/>
            <person name="Hutchinson M.I."/>
            <person name="Powell A.J."/>
            <person name="Barry K."/>
            <person name="Miller A.N."/>
            <person name="Grigoriev I.V."/>
            <person name="Debuchy R."/>
            <person name="Gladieux P."/>
            <person name="Hiltunen Thoren M."/>
            <person name="Johannesson H."/>
        </authorList>
    </citation>
    <scope>NUCLEOTIDE SEQUENCE</scope>
    <source>
        <strain evidence="2">CBS 118394</strain>
    </source>
</reference>
<dbReference type="SUPFAM" id="SSF53474">
    <property type="entry name" value="alpha/beta-Hydrolases"/>
    <property type="match status" value="1"/>
</dbReference>
<evidence type="ECO:0000313" key="2">
    <source>
        <dbReference type="EMBL" id="KAK3314493.1"/>
    </source>
</evidence>
<name>A0AAE0M0L6_9PEZI</name>
<comment type="caution">
    <text evidence="2">The sequence shown here is derived from an EMBL/GenBank/DDBJ whole genome shotgun (WGS) entry which is preliminary data.</text>
</comment>
<protein>
    <submittedName>
        <fullName evidence="2">Alpha/Beta hydrolase protein</fullName>
    </submittedName>
</protein>
<evidence type="ECO:0000259" key="1">
    <source>
        <dbReference type="Pfam" id="PF12697"/>
    </source>
</evidence>
<dbReference type="EMBL" id="JAUEDM010000006">
    <property type="protein sequence ID" value="KAK3314493.1"/>
    <property type="molecule type" value="Genomic_DNA"/>
</dbReference>
<dbReference type="Proteomes" id="UP001283341">
    <property type="component" value="Unassembled WGS sequence"/>
</dbReference>
<reference evidence="2" key="2">
    <citation type="submission" date="2023-06" db="EMBL/GenBank/DDBJ databases">
        <authorList>
            <consortium name="Lawrence Berkeley National Laboratory"/>
            <person name="Haridas S."/>
            <person name="Hensen N."/>
            <person name="Bonometti L."/>
            <person name="Westerberg I."/>
            <person name="Brannstrom I.O."/>
            <person name="Guillou S."/>
            <person name="Cros-Aarteil S."/>
            <person name="Calhoun S."/>
            <person name="Kuo A."/>
            <person name="Mondo S."/>
            <person name="Pangilinan J."/>
            <person name="Riley R."/>
            <person name="Labutti K."/>
            <person name="Andreopoulos B."/>
            <person name="Lipzen A."/>
            <person name="Chen C."/>
            <person name="Yanf M."/>
            <person name="Daum C."/>
            <person name="Ng V."/>
            <person name="Clum A."/>
            <person name="Steindorff A."/>
            <person name="Ohm R."/>
            <person name="Martin F."/>
            <person name="Silar P."/>
            <person name="Natvig D."/>
            <person name="Lalanne C."/>
            <person name="Gautier V."/>
            <person name="Ament-Velasquez S.L."/>
            <person name="Kruys A."/>
            <person name="Hutchinson M.I."/>
            <person name="Powell A.J."/>
            <person name="Barry K."/>
            <person name="Miller A.N."/>
            <person name="Grigoriev I.V."/>
            <person name="Debuchy R."/>
            <person name="Gladieux P."/>
            <person name="Thoren M.H."/>
            <person name="Johannesson H."/>
        </authorList>
    </citation>
    <scope>NUCLEOTIDE SEQUENCE</scope>
    <source>
        <strain evidence="2">CBS 118394</strain>
    </source>
</reference>
<dbReference type="Pfam" id="PF12697">
    <property type="entry name" value="Abhydrolase_6"/>
    <property type="match status" value="1"/>
</dbReference>
<keyword evidence="3" id="KW-1185">Reference proteome</keyword>
<dbReference type="AlphaFoldDB" id="A0AAE0M0L6"/>
<gene>
    <name evidence="2" type="ORF">B0H66DRAFT_563036</name>
</gene>
<keyword evidence="2" id="KW-0378">Hydrolase</keyword>
<feature type="domain" description="AB hydrolase-1" evidence="1">
    <location>
        <begin position="39"/>
        <end position="291"/>
    </location>
</feature>
<dbReference type="InterPro" id="IPR050228">
    <property type="entry name" value="Carboxylesterase_BioH"/>
</dbReference>
<dbReference type="PANTHER" id="PTHR43194:SF5">
    <property type="entry name" value="PIMELOYL-[ACYL-CARRIER PROTEIN] METHYL ESTER ESTERASE"/>
    <property type="match status" value="1"/>
</dbReference>
<sequence>MASTFRLPTGRTISYSLSYNDEPSRPTVLLSNSLSSQYAFWDHIVSVLHSAGLRVLRYDHPGHGNSGVPDDLASTTFASLAEDVYALLTSPALTTCFTGKHAPDAPFTPLLHAWIGVSMGAALGIVFATTYPGIIQRLVICDTISSSPANAGVEDAFAPRVAAARESGAMAKTVTATMERWFGKEWIEANAEEAERVKALMGKTTLDGFETCVAALRSHTFDIRPLFAQVGQAVERVLLVVGEKDADLPKQMARMRDEVQKGFGEKQQVKLEVIPDAGHVCFIDGMDEFLKAVMPFLEEKIAATE</sequence>